<dbReference type="EMBL" id="FO704551">
    <property type="protein sequence ID" value="CDG22106.1"/>
    <property type="molecule type" value="Genomic_DNA"/>
</dbReference>
<reference evidence="1 2" key="1">
    <citation type="submission" date="2013-07" db="EMBL/GenBank/DDBJ databases">
        <authorList>
            <person name="Genoscope - CEA"/>
        </authorList>
    </citation>
    <scope>NUCLEOTIDE SEQUENCE [LARGE SCALE GENOMIC DNA]</scope>
    <source>
        <strain evidence="1 2">G6</strain>
    </source>
</reference>
<name>A0A068R5B3_9GAMM</name>
<accession>A0A068R5B3</accession>
<organism evidence="1 2">
    <name type="scientific">Xenorhabdus poinarii G6</name>
    <dbReference type="NCBI Taxonomy" id="1354304"/>
    <lineage>
        <taxon>Bacteria</taxon>
        <taxon>Pseudomonadati</taxon>
        <taxon>Pseudomonadota</taxon>
        <taxon>Gammaproteobacteria</taxon>
        <taxon>Enterobacterales</taxon>
        <taxon>Morganellaceae</taxon>
        <taxon>Xenorhabdus</taxon>
    </lineage>
</organism>
<keyword evidence="2" id="KW-1185">Reference proteome</keyword>
<dbReference type="AlphaFoldDB" id="A0A068R5B3"/>
<evidence type="ECO:0000313" key="2">
    <source>
        <dbReference type="Proteomes" id="UP000032735"/>
    </source>
</evidence>
<dbReference type="KEGG" id="xpo:XPG1_2450"/>
<gene>
    <name evidence="1" type="ORF">XPG1_2450</name>
</gene>
<sequence length="78" mass="8520">MVVMVEKEGMVVMVEKVVLMVGTEGMARISREPVYHFMVLHQPVPIIVSTNKAKAAASSVVPYPAMVDCNFISLNVLS</sequence>
<dbReference type="HOGENOM" id="CLU_2621245_0_0_6"/>
<evidence type="ECO:0000313" key="1">
    <source>
        <dbReference type="EMBL" id="CDG22106.1"/>
    </source>
</evidence>
<dbReference type="Proteomes" id="UP000032735">
    <property type="component" value="Chromosome"/>
</dbReference>
<protein>
    <submittedName>
        <fullName evidence="1">Uncharacterized protein</fullName>
    </submittedName>
</protein>
<dbReference type="STRING" id="1354304.XPG1_2450"/>
<proteinExistence type="predicted"/>